<protein>
    <recommendedName>
        <fullName evidence="6">DNA/RNA non-specific endonuclease/pyrophosphatase/phosphodiesterase domain-containing protein</fullName>
    </recommendedName>
</protein>
<dbReference type="SUPFAM" id="SSF54060">
    <property type="entry name" value="His-Me finger endonucleases"/>
    <property type="match status" value="1"/>
</dbReference>
<reference evidence="7 8" key="1">
    <citation type="submission" date="2017-06" db="EMBL/GenBank/DDBJ databases">
        <title>Aedes aegypti genome working group (AGWG) sequencing and assembly.</title>
        <authorList>
            <consortium name="Aedes aegypti Genome Working Group (AGWG)"/>
            <person name="Matthews B.J."/>
        </authorList>
    </citation>
    <scope>NUCLEOTIDE SEQUENCE [LARGE SCALE GENOMIC DNA]</scope>
    <source>
        <strain evidence="7 8">LVP_AGWG</strain>
    </source>
</reference>
<keyword evidence="3" id="KW-0378">Hydrolase</keyword>
<dbReference type="InterPro" id="IPR044929">
    <property type="entry name" value="DNA/RNA_non-sp_Endonuclease_sf"/>
</dbReference>
<dbReference type="AlphaFoldDB" id="A0A6I8TGV7"/>
<dbReference type="PANTHER" id="PTHR13966:SF17">
    <property type="entry name" value="ENDONUCLEASE-RELATED"/>
    <property type="match status" value="1"/>
</dbReference>
<dbReference type="GO" id="GO:0005743">
    <property type="term" value="C:mitochondrial inner membrane"/>
    <property type="evidence" value="ECO:0007669"/>
    <property type="project" value="TreeGrafter"/>
</dbReference>
<dbReference type="GO" id="GO:0046872">
    <property type="term" value="F:metal ion binding"/>
    <property type="evidence" value="ECO:0007669"/>
    <property type="project" value="UniProtKB-KW"/>
</dbReference>
<dbReference type="InterPro" id="IPR040255">
    <property type="entry name" value="Non-specific_endonuclease"/>
</dbReference>
<dbReference type="Pfam" id="PF01223">
    <property type="entry name" value="Endonuclease_NS"/>
    <property type="match status" value="1"/>
</dbReference>
<keyword evidence="3" id="KW-0255">Endonuclease</keyword>
<keyword evidence="5" id="KW-0479">Metal-binding</keyword>
<name>A0A6I8TGV7_AEDAE</name>
<evidence type="ECO:0000313" key="8">
    <source>
        <dbReference type="Proteomes" id="UP000008820"/>
    </source>
</evidence>
<dbReference type="GO" id="GO:0004521">
    <property type="term" value="F:RNA endonuclease activity"/>
    <property type="evidence" value="ECO:0007669"/>
    <property type="project" value="TreeGrafter"/>
</dbReference>
<proteinExistence type="inferred from homology"/>
<organism evidence="7 8">
    <name type="scientific">Aedes aegypti</name>
    <name type="common">Yellowfever mosquito</name>
    <name type="synonym">Culex aegypti</name>
    <dbReference type="NCBI Taxonomy" id="7159"/>
    <lineage>
        <taxon>Eukaryota</taxon>
        <taxon>Metazoa</taxon>
        <taxon>Ecdysozoa</taxon>
        <taxon>Arthropoda</taxon>
        <taxon>Hexapoda</taxon>
        <taxon>Insecta</taxon>
        <taxon>Pterygota</taxon>
        <taxon>Neoptera</taxon>
        <taxon>Endopterygota</taxon>
        <taxon>Diptera</taxon>
        <taxon>Nematocera</taxon>
        <taxon>Culicoidea</taxon>
        <taxon>Culicidae</taxon>
        <taxon>Culicinae</taxon>
        <taxon>Aedini</taxon>
        <taxon>Aedes</taxon>
        <taxon>Stegomyia</taxon>
    </lineage>
</organism>
<dbReference type="GO" id="GO:0006309">
    <property type="term" value="P:apoptotic DNA fragmentation"/>
    <property type="evidence" value="ECO:0007669"/>
    <property type="project" value="TreeGrafter"/>
</dbReference>
<evidence type="ECO:0000256" key="4">
    <source>
        <dbReference type="PIRSR" id="PIRSR640255-1"/>
    </source>
</evidence>
<dbReference type="InterPro" id="IPR001604">
    <property type="entry name" value="Endo_G_ENPP1-like_dom"/>
</dbReference>
<dbReference type="Gene3D" id="3.40.570.10">
    <property type="entry name" value="Extracellular Endonuclease, subunit A"/>
    <property type="match status" value="1"/>
</dbReference>
<evidence type="ECO:0000256" key="5">
    <source>
        <dbReference type="PIRSR" id="PIRSR640255-2"/>
    </source>
</evidence>
<evidence type="ECO:0000256" key="2">
    <source>
        <dbReference type="ARBA" id="ARBA00022722"/>
    </source>
</evidence>
<accession>A0A6I8TGV7</accession>
<dbReference type="GO" id="GO:0005634">
    <property type="term" value="C:nucleus"/>
    <property type="evidence" value="ECO:0007669"/>
    <property type="project" value="TreeGrafter"/>
</dbReference>
<evidence type="ECO:0000259" key="6">
    <source>
        <dbReference type="SMART" id="SM00892"/>
    </source>
</evidence>
<dbReference type="PANTHER" id="PTHR13966">
    <property type="entry name" value="ENDONUCLEASE RELATED"/>
    <property type="match status" value="1"/>
</dbReference>
<dbReference type="GO" id="GO:0000014">
    <property type="term" value="F:single-stranded DNA endodeoxyribonuclease activity"/>
    <property type="evidence" value="ECO:0007669"/>
    <property type="project" value="TreeGrafter"/>
</dbReference>
<gene>
    <name evidence="7" type="primary">5571179</name>
</gene>
<keyword evidence="2" id="KW-0540">Nuclease</keyword>
<evidence type="ECO:0000256" key="3">
    <source>
        <dbReference type="ARBA" id="ARBA00022759"/>
    </source>
</evidence>
<dbReference type="EnsemblMetazoa" id="AAEL008857-RB">
    <property type="protein sequence ID" value="AAEL008857-PB"/>
    <property type="gene ID" value="AAEL008857"/>
</dbReference>
<dbReference type="InterPro" id="IPR044925">
    <property type="entry name" value="His-Me_finger_sf"/>
</dbReference>
<dbReference type="InParanoid" id="A0A6I8TGV7"/>
<feature type="binding site" evidence="5">
    <location>
        <position position="301"/>
    </location>
    <ligand>
        <name>Mg(2+)</name>
        <dbReference type="ChEBI" id="CHEBI:18420"/>
        <note>catalytic</note>
    </ligand>
</feature>
<keyword evidence="8" id="KW-1185">Reference proteome</keyword>
<dbReference type="GO" id="GO:0003676">
    <property type="term" value="F:nucleic acid binding"/>
    <property type="evidence" value="ECO:0007669"/>
    <property type="project" value="InterPro"/>
</dbReference>
<feature type="domain" description="DNA/RNA non-specific endonuclease/pyrophosphatase/phosphodiesterase" evidence="6">
    <location>
        <begin position="183"/>
        <end position="420"/>
    </location>
</feature>
<evidence type="ECO:0000313" key="7">
    <source>
        <dbReference type="EnsemblMetazoa" id="AAEL008857-PB"/>
    </source>
</evidence>
<dbReference type="OrthoDB" id="8194122at2759"/>
<dbReference type="SMART" id="SM00892">
    <property type="entry name" value="Endonuclease_NS"/>
    <property type="match status" value="1"/>
</dbReference>
<feature type="active site" description="Proton acceptor" evidence="4">
    <location>
        <position position="271"/>
    </location>
</feature>
<sequence>MAASESIRQCRDVILNNKLVTFLSVALFAFMITTIALASSNQSKKNAIQECQAELSDSTPRCSVNPTKDLPQNEPVYLRHDGKSYHLWYPSALVLKWNTTSEETALLCSGANNVLEQTNKPLNVKTCSKGQEFLVEGATTAISAKDLKCKDSVDGECAPNVEPCANNRGVLNKLGFNAGTGGFITYIDSCFDADRSSVLYTRHILPGAAIANAVVADAYQTWRPDGIGNKIDADALYTQTTQFERFEALLGSKAQAEKYIEPGKTFLNRGHLTPRGDGIFQTWKHATFFYTNAIPQWNVINEGNWNNIEQRVRIVASLLQEDVLVIQGSFGVLSLPNDANQSIAISLSAAGLDVPLWMWKILKSPSKNAGIAFVTLNNPYETKKPDELLCTNVCERYGWTEQDYNNFTAGFTYCCDPNDLVRMVPHIPYEGLVKEVLTPSMLSSSAKRLSAWYHLILVVGLVHLLRMV</sequence>
<comment type="similarity">
    <text evidence="1">Belongs to the DNA/RNA non-specific endonuclease family.</text>
</comment>
<reference evidence="7" key="2">
    <citation type="submission" date="2020-05" db="UniProtKB">
        <authorList>
            <consortium name="EnsemblMetazoa"/>
        </authorList>
    </citation>
    <scope>IDENTIFICATION</scope>
    <source>
        <strain evidence="7">LVP_AGWG</strain>
    </source>
</reference>
<dbReference type="Proteomes" id="UP000008820">
    <property type="component" value="Chromosome 3"/>
</dbReference>
<evidence type="ECO:0000256" key="1">
    <source>
        <dbReference type="ARBA" id="ARBA00010052"/>
    </source>
</evidence>